<protein>
    <recommendedName>
        <fullName evidence="7">Response regulatory domain-containing protein</fullName>
    </recommendedName>
</protein>
<reference evidence="8 9" key="1">
    <citation type="submission" date="2024-11" db="EMBL/GenBank/DDBJ databases">
        <title>Chromosome-level genome assembly of Eucalyptus globulus Labill. provides insights into its genome evolution.</title>
        <authorList>
            <person name="Li X."/>
        </authorList>
    </citation>
    <scope>NUCLEOTIDE SEQUENCE [LARGE SCALE GENOMIC DNA]</scope>
    <source>
        <strain evidence="8">CL2024</strain>
        <tissue evidence="8">Fresh tender leaves</tissue>
    </source>
</reference>
<comment type="caution">
    <text evidence="8">The sequence shown here is derived from an EMBL/GenBank/DDBJ whole genome shotgun (WGS) entry which is preliminary data.</text>
</comment>
<keyword evidence="2" id="KW-0805">Transcription regulation</keyword>
<dbReference type="Proteomes" id="UP001634007">
    <property type="component" value="Unassembled WGS sequence"/>
</dbReference>
<dbReference type="AlphaFoldDB" id="A0ABD3K379"/>
<proteinExistence type="predicted"/>
<keyword evidence="3" id="KW-0804">Transcription</keyword>
<evidence type="ECO:0000259" key="7">
    <source>
        <dbReference type="PROSITE" id="PS50110"/>
    </source>
</evidence>
<dbReference type="SUPFAM" id="SSF52172">
    <property type="entry name" value="CheY-like"/>
    <property type="match status" value="1"/>
</dbReference>
<evidence type="ECO:0000256" key="6">
    <source>
        <dbReference type="SAM" id="MobiDB-lite"/>
    </source>
</evidence>
<feature type="compositionally biased region" description="Basic and acidic residues" evidence="6">
    <location>
        <begin position="154"/>
        <end position="170"/>
    </location>
</feature>
<evidence type="ECO:0000256" key="4">
    <source>
        <dbReference type="ARBA" id="ARBA00023242"/>
    </source>
</evidence>
<keyword evidence="4" id="KW-0539">Nucleus</keyword>
<dbReference type="InterPro" id="IPR045279">
    <property type="entry name" value="ARR-like"/>
</dbReference>
<evidence type="ECO:0000313" key="8">
    <source>
        <dbReference type="EMBL" id="KAL3734539.1"/>
    </source>
</evidence>
<evidence type="ECO:0000256" key="3">
    <source>
        <dbReference type="ARBA" id="ARBA00023163"/>
    </source>
</evidence>
<dbReference type="InterPro" id="IPR001789">
    <property type="entry name" value="Sig_transdc_resp-reg_receiver"/>
</dbReference>
<dbReference type="Gene3D" id="3.40.50.2300">
    <property type="match status" value="1"/>
</dbReference>
<evidence type="ECO:0000256" key="1">
    <source>
        <dbReference type="ARBA" id="ARBA00023012"/>
    </source>
</evidence>
<dbReference type="PANTHER" id="PTHR43874:SF67">
    <property type="entry name" value="TWO-COMPONENT RESPONSE REGULATOR ARR2"/>
    <property type="match status" value="1"/>
</dbReference>
<dbReference type="SMART" id="SM00448">
    <property type="entry name" value="REC"/>
    <property type="match status" value="1"/>
</dbReference>
<dbReference type="Pfam" id="PF00072">
    <property type="entry name" value="Response_reg"/>
    <property type="match status" value="1"/>
</dbReference>
<dbReference type="PANTHER" id="PTHR43874">
    <property type="entry name" value="TWO-COMPONENT RESPONSE REGULATOR"/>
    <property type="match status" value="1"/>
</dbReference>
<gene>
    <name evidence="8" type="ORF">ACJRO7_023829</name>
</gene>
<feature type="region of interest" description="Disordered" evidence="6">
    <location>
        <begin position="132"/>
        <end position="170"/>
    </location>
</feature>
<dbReference type="PROSITE" id="PS50110">
    <property type="entry name" value="RESPONSE_REGULATORY"/>
    <property type="match status" value="1"/>
</dbReference>
<organism evidence="8 9">
    <name type="scientific">Eucalyptus globulus</name>
    <name type="common">Tasmanian blue gum</name>
    <dbReference type="NCBI Taxonomy" id="34317"/>
    <lineage>
        <taxon>Eukaryota</taxon>
        <taxon>Viridiplantae</taxon>
        <taxon>Streptophyta</taxon>
        <taxon>Embryophyta</taxon>
        <taxon>Tracheophyta</taxon>
        <taxon>Spermatophyta</taxon>
        <taxon>Magnoliopsida</taxon>
        <taxon>eudicotyledons</taxon>
        <taxon>Gunneridae</taxon>
        <taxon>Pentapetalae</taxon>
        <taxon>rosids</taxon>
        <taxon>malvids</taxon>
        <taxon>Myrtales</taxon>
        <taxon>Myrtaceae</taxon>
        <taxon>Myrtoideae</taxon>
        <taxon>Eucalypteae</taxon>
        <taxon>Eucalyptus</taxon>
    </lineage>
</organism>
<keyword evidence="9" id="KW-1185">Reference proteome</keyword>
<comment type="caution">
    <text evidence="5">Lacks conserved residue(s) required for the propagation of feature annotation.</text>
</comment>
<dbReference type="EMBL" id="JBJKBG010000006">
    <property type="protein sequence ID" value="KAL3734539.1"/>
    <property type="molecule type" value="Genomic_DNA"/>
</dbReference>
<name>A0ABD3K379_EUCGL</name>
<feature type="domain" description="Response regulatory" evidence="7">
    <location>
        <begin position="10"/>
        <end position="126"/>
    </location>
</feature>
<dbReference type="InterPro" id="IPR011006">
    <property type="entry name" value="CheY-like_superfamily"/>
</dbReference>
<accession>A0ABD3K379</accession>
<keyword evidence="1" id="KW-0902">Two-component regulatory system</keyword>
<dbReference type="GO" id="GO:0000160">
    <property type="term" value="P:phosphorelay signal transduction system"/>
    <property type="evidence" value="ECO:0007669"/>
    <property type="project" value="UniProtKB-KW"/>
</dbReference>
<evidence type="ECO:0000313" key="9">
    <source>
        <dbReference type="Proteomes" id="UP001634007"/>
    </source>
</evidence>
<sequence>MEEESHDENRNVWSEDRNQFPKGLKVLVVDDNVTLTKCQREEDVLLMIRENKGKFNIVLTNVHMLGMDGLQVVAKITTMGITLPVVMFSSDAEKATVVMGVNNSTCDFLIKPIQISTLKILMCLGTPHALTTSSSNNTHARAENEEMNSQSLEKSSEDEINPDHGKNRSEAKKPRIVWTFELNQMFIVAIKSLANHVKKKKKTKKILQLGRKMTSKYRTNSKKIGEASEHQSALWAHLPSFANLTRSTPPSSSPIGCGGIQRYAASAQYPSQAISIAPLQQCMDCSMRMPSLAEFPDHNTLFASPMNNTNPVLPKQSDNSVIMQMSQTPSNMQILDEHHPLHSQISTHGIQSLNSSTPHPAFEQDLLVGPSTIGAKGNESYGGNIITNFLKELGFGERCVAGED</sequence>
<evidence type="ECO:0000256" key="5">
    <source>
        <dbReference type="PROSITE-ProRule" id="PRU00169"/>
    </source>
</evidence>
<evidence type="ECO:0000256" key="2">
    <source>
        <dbReference type="ARBA" id="ARBA00023015"/>
    </source>
</evidence>